<protein>
    <submittedName>
        <fullName evidence="2">Uncharacterized protein</fullName>
    </submittedName>
</protein>
<proteinExistence type="predicted"/>
<feature type="compositionally biased region" description="Basic and acidic residues" evidence="1">
    <location>
        <begin position="48"/>
        <end position="60"/>
    </location>
</feature>
<keyword evidence="3" id="KW-1185">Reference proteome</keyword>
<dbReference type="Proteomes" id="UP001221898">
    <property type="component" value="Unassembled WGS sequence"/>
</dbReference>
<evidence type="ECO:0000313" key="3">
    <source>
        <dbReference type="Proteomes" id="UP001221898"/>
    </source>
</evidence>
<evidence type="ECO:0000313" key="2">
    <source>
        <dbReference type="EMBL" id="KAJ8396373.1"/>
    </source>
</evidence>
<dbReference type="AlphaFoldDB" id="A0AAD7WGX3"/>
<dbReference type="EMBL" id="JAINUG010000107">
    <property type="protein sequence ID" value="KAJ8396373.1"/>
    <property type="molecule type" value="Genomic_DNA"/>
</dbReference>
<organism evidence="2 3">
    <name type="scientific">Aldrovandia affinis</name>
    <dbReference type="NCBI Taxonomy" id="143900"/>
    <lineage>
        <taxon>Eukaryota</taxon>
        <taxon>Metazoa</taxon>
        <taxon>Chordata</taxon>
        <taxon>Craniata</taxon>
        <taxon>Vertebrata</taxon>
        <taxon>Euteleostomi</taxon>
        <taxon>Actinopterygii</taxon>
        <taxon>Neopterygii</taxon>
        <taxon>Teleostei</taxon>
        <taxon>Notacanthiformes</taxon>
        <taxon>Halosauridae</taxon>
        <taxon>Aldrovandia</taxon>
    </lineage>
</organism>
<comment type="caution">
    <text evidence="2">The sequence shown here is derived from an EMBL/GenBank/DDBJ whole genome shotgun (WGS) entry which is preliminary data.</text>
</comment>
<accession>A0AAD7WGX3</accession>
<reference evidence="2" key="1">
    <citation type="journal article" date="2023" name="Science">
        <title>Genome structures resolve the early diversification of teleost fishes.</title>
        <authorList>
            <person name="Parey E."/>
            <person name="Louis A."/>
            <person name="Montfort J."/>
            <person name="Bouchez O."/>
            <person name="Roques C."/>
            <person name="Iampietro C."/>
            <person name="Lluch J."/>
            <person name="Castinel A."/>
            <person name="Donnadieu C."/>
            <person name="Desvignes T."/>
            <person name="Floi Bucao C."/>
            <person name="Jouanno E."/>
            <person name="Wen M."/>
            <person name="Mejri S."/>
            <person name="Dirks R."/>
            <person name="Jansen H."/>
            <person name="Henkel C."/>
            <person name="Chen W.J."/>
            <person name="Zahm M."/>
            <person name="Cabau C."/>
            <person name="Klopp C."/>
            <person name="Thompson A.W."/>
            <person name="Robinson-Rechavi M."/>
            <person name="Braasch I."/>
            <person name="Lecointre G."/>
            <person name="Bobe J."/>
            <person name="Postlethwait J.H."/>
            <person name="Berthelot C."/>
            <person name="Roest Crollius H."/>
            <person name="Guiguen Y."/>
        </authorList>
    </citation>
    <scope>NUCLEOTIDE SEQUENCE</scope>
    <source>
        <strain evidence="2">NC1722</strain>
    </source>
</reference>
<sequence length="277" mass="30145">MALQLFGVGPMPPSPAERRECAAGEFSSTCLPHRHAPLLLTRATVPKQGRDKYSGPDDWRNAGGNVPSSRHPDCSQSPLPPPLLFAGGRCACPPGTLSYSRRRTVPPVEGTPPAASSIISWLDAWSTTNGGHIEPAPSSARPPCRIIPAPSVSTRPAPVSVPFLGELKLKEFILTSGPLSRPDLNRSRPDSARHFRPIVRLHERRSTVGVPRPATPPYPEMKRDETASGGRRRGYGGQKRMRPDFLTWPCTHGQAQRGQAGLRSPILSRLCRRAQPH</sequence>
<evidence type="ECO:0000256" key="1">
    <source>
        <dbReference type="SAM" id="MobiDB-lite"/>
    </source>
</evidence>
<feature type="region of interest" description="Disordered" evidence="1">
    <location>
        <begin position="208"/>
        <end position="240"/>
    </location>
</feature>
<gene>
    <name evidence="2" type="ORF">AAFF_G00019500</name>
</gene>
<name>A0AAD7WGX3_9TELE</name>
<feature type="region of interest" description="Disordered" evidence="1">
    <location>
        <begin position="43"/>
        <end position="77"/>
    </location>
</feature>